<name>A0A4S8L2W0_DENBC</name>
<accession>A0A4S8L2W0</accession>
<dbReference type="OrthoDB" id="3057283at2759"/>
<sequence>MSISILKHKRAHLEGSVTLYRSLLSPIRRLPREILTLVFFFLCGESDEWLDSFRQKLLAFKLSWVCASWRELALTTPTIWGNVVFDLDKNFFKQQTDSAEEEEEEEESIKPAESFIRLYLQRSSQVPLDLVLWRVGANVRHGVDRHAILDGMLRPASHRWRSLVLRDCRNGETLWSQITDLTSLEYLRVTIEDLMLALDASPALRQTPRLRSLQLSLESRSEVPISTAPLQAFPWAQLITLKLTSMDSPRYFNVLRGCVHLTKLELIMYTYDYSLSHDDPPSDDGTDVVTLDHLNDLKFGTEDFGYELRPLLVEGFSRMTTPALKHLTISCSKPDMEWSSDPECIDHKSYTCWPLDVFSKFAQRSGCTLTSLCIDSPITASECLSLLRIFPDLRELDIREPFSSPRGPDFPWKTITDDFLKGLRTTHTTDSLFKDRTTIPWVPRLLHLSLHVTKPTFRPGTLNEMVRSRWIPDPAFSSEIGVACLRSIKLIGDERAAEEPSPYNSLMKLEKFGLRVEIF</sequence>
<organism evidence="1 2">
    <name type="scientific">Dendrothele bispora (strain CBS 962.96)</name>
    <dbReference type="NCBI Taxonomy" id="1314807"/>
    <lineage>
        <taxon>Eukaryota</taxon>
        <taxon>Fungi</taxon>
        <taxon>Dikarya</taxon>
        <taxon>Basidiomycota</taxon>
        <taxon>Agaricomycotina</taxon>
        <taxon>Agaricomycetes</taxon>
        <taxon>Agaricomycetidae</taxon>
        <taxon>Agaricales</taxon>
        <taxon>Agaricales incertae sedis</taxon>
        <taxon>Dendrothele</taxon>
    </lineage>
</organism>
<protein>
    <submittedName>
        <fullName evidence="1">Uncharacterized protein</fullName>
    </submittedName>
</protein>
<reference evidence="1 2" key="1">
    <citation type="journal article" date="2019" name="Nat. Ecol. Evol.">
        <title>Megaphylogeny resolves global patterns of mushroom evolution.</title>
        <authorList>
            <person name="Varga T."/>
            <person name="Krizsan K."/>
            <person name="Foldi C."/>
            <person name="Dima B."/>
            <person name="Sanchez-Garcia M."/>
            <person name="Sanchez-Ramirez S."/>
            <person name="Szollosi G.J."/>
            <person name="Szarkandi J.G."/>
            <person name="Papp V."/>
            <person name="Albert L."/>
            <person name="Andreopoulos W."/>
            <person name="Angelini C."/>
            <person name="Antonin V."/>
            <person name="Barry K.W."/>
            <person name="Bougher N.L."/>
            <person name="Buchanan P."/>
            <person name="Buyck B."/>
            <person name="Bense V."/>
            <person name="Catcheside P."/>
            <person name="Chovatia M."/>
            <person name="Cooper J."/>
            <person name="Damon W."/>
            <person name="Desjardin D."/>
            <person name="Finy P."/>
            <person name="Geml J."/>
            <person name="Haridas S."/>
            <person name="Hughes K."/>
            <person name="Justo A."/>
            <person name="Karasinski D."/>
            <person name="Kautmanova I."/>
            <person name="Kiss B."/>
            <person name="Kocsube S."/>
            <person name="Kotiranta H."/>
            <person name="LaButti K.M."/>
            <person name="Lechner B.E."/>
            <person name="Liimatainen K."/>
            <person name="Lipzen A."/>
            <person name="Lukacs Z."/>
            <person name="Mihaltcheva S."/>
            <person name="Morgado L.N."/>
            <person name="Niskanen T."/>
            <person name="Noordeloos M.E."/>
            <person name="Ohm R.A."/>
            <person name="Ortiz-Santana B."/>
            <person name="Ovrebo C."/>
            <person name="Racz N."/>
            <person name="Riley R."/>
            <person name="Savchenko A."/>
            <person name="Shiryaev A."/>
            <person name="Soop K."/>
            <person name="Spirin V."/>
            <person name="Szebenyi C."/>
            <person name="Tomsovsky M."/>
            <person name="Tulloss R.E."/>
            <person name="Uehling J."/>
            <person name="Grigoriev I.V."/>
            <person name="Vagvolgyi C."/>
            <person name="Papp T."/>
            <person name="Martin F.M."/>
            <person name="Miettinen O."/>
            <person name="Hibbett D.S."/>
            <person name="Nagy L.G."/>
        </authorList>
    </citation>
    <scope>NUCLEOTIDE SEQUENCE [LARGE SCALE GENOMIC DNA]</scope>
    <source>
        <strain evidence="1 2">CBS 962.96</strain>
    </source>
</reference>
<keyword evidence="2" id="KW-1185">Reference proteome</keyword>
<proteinExistence type="predicted"/>
<gene>
    <name evidence="1" type="ORF">K435DRAFT_441382</name>
</gene>
<dbReference type="Proteomes" id="UP000297245">
    <property type="component" value="Unassembled WGS sequence"/>
</dbReference>
<evidence type="ECO:0000313" key="1">
    <source>
        <dbReference type="EMBL" id="THU82814.1"/>
    </source>
</evidence>
<dbReference type="Gene3D" id="3.80.10.10">
    <property type="entry name" value="Ribonuclease Inhibitor"/>
    <property type="match status" value="1"/>
</dbReference>
<evidence type="ECO:0000313" key="2">
    <source>
        <dbReference type="Proteomes" id="UP000297245"/>
    </source>
</evidence>
<dbReference type="EMBL" id="ML179706">
    <property type="protein sequence ID" value="THU82814.1"/>
    <property type="molecule type" value="Genomic_DNA"/>
</dbReference>
<dbReference type="AlphaFoldDB" id="A0A4S8L2W0"/>
<dbReference type="SUPFAM" id="SSF52047">
    <property type="entry name" value="RNI-like"/>
    <property type="match status" value="1"/>
</dbReference>
<dbReference type="InterPro" id="IPR032675">
    <property type="entry name" value="LRR_dom_sf"/>
</dbReference>